<evidence type="ECO:0000313" key="7">
    <source>
        <dbReference type="EMBL" id="QDZ21609.1"/>
    </source>
</evidence>
<protein>
    <recommendedName>
        <fullName evidence="4">Large ribosomal subunit protein uL29c</fullName>
    </recommendedName>
    <alternativeName>
        <fullName evidence="5">50S ribosomal protein L29, chloroplastic</fullName>
    </alternativeName>
</protein>
<dbReference type="STRING" id="1764295.A0A5B8MMD3"/>
<evidence type="ECO:0000313" key="8">
    <source>
        <dbReference type="Proteomes" id="UP000316726"/>
    </source>
</evidence>
<organism evidence="7 8">
    <name type="scientific">Chloropicon primus</name>
    <dbReference type="NCBI Taxonomy" id="1764295"/>
    <lineage>
        <taxon>Eukaryota</taxon>
        <taxon>Viridiplantae</taxon>
        <taxon>Chlorophyta</taxon>
        <taxon>Chloropicophyceae</taxon>
        <taxon>Chloropicales</taxon>
        <taxon>Chloropicaceae</taxon>
        <taxon>Chloropicon</taxon>
    </lineage>
</organism>
<dbReference type="PANTHER" id="PTHR10916:SF0">
    <property type="entry name" value="LARGE RIBOSOMAL SUBUNIT PROTEIN UL29C"/>
    <property type="match status" value="1"/>
</dbReference>
<dbReference type="SUPFAM" id="SSF46561">
    <property type="entry name" value="Ribosomal protein L29 (L29p)"/>
    <property type="match status" value="1"/>
</dbReference>
<dbReference type="Pfam" id="PF00831">
    <property type="entry name" value="Ribosomal_L29"/>
    <property type="match status" value="1"/>
</dbReference>
<evidence type="ECO:0000256" key="4">
    <source>
        <dbReference type="ARBA" id="ARBA00040028"/>
    </source>
</evidence>
<evidence type="ECO:0000256" key="3">
    <source>
        <dbReference type="ARBA" id="ARBA00023274"/>
    </source>
</evidence>
<evidence type="ECO:0000313" key="6">
    <source>
        <dbReference type="EMBL" id="CAD9717828.1"/>
    </source>
</evidence>
<keyword evidence="2 7" id="KW-0689">Ribosomal protein</keyword>
<dbReference type="EMBL" id="HBHL01010004">
    <property type="protein sequence ID" value="CAD9717828.1"/>
    <property type="molecule type" value="Transcribed_RNA"/>
</dbReference>
<comment type="similarity">
    <text evidence="1">Belongs to the universal ribosomal protein uL29 family.</text>
</comment>
<dbReference type="PANTHER" id="PTHR10916">
    <property type="entry name" value="60S RIBOSOMAL PROTEIN L35/50S RIBOSOMAL PROTEIN L29"/>
    <property type="match status" value="1"/>
</dbReference>
<dbReference type="AlphaFoldDB" id="A0A5B8MMD3"/>
<evidence type="ECO:0000256" key="1">
    <source>
        <dbReference type="ARBA" id="ARBA00009254"/>
    </source>
</evidence>
<dbReference type="GO" id="GO:0003735">
    <property type="term" value="F:structural constituent of ribosome"/>
    <property type="evidence" value="ECO:0007669"/>
    <property type="project" value="InterPro"/>
</dbReference>
<dbReference type="InterPro" id="IPR036049">
    <property type="entry name" value="Ribosomal_uL29_sf"/>
</dbReference>
<evidence type="ECO:0000256" key="2">
    <source>
        <dbReference type="ARBA" id="ARBA00022980"/>
    </source>
</evidence>
<sequence length="155" mass="17556">MRGQVGMALGRNVGCARPVRRAAPFTTGRRTVAARAATTDMGALRKLSDAQLDAQVKESKTEIIKLEMKKASRQEFKPHEIKVHKKKVAQLLTVKREREIEQGVSKRESRRAEKNAALDKYKKQLQQANIVIQRPKSTKLRWQKREAARAAASEK</sequence>
<accession>A0A5B8MMD3</accession>
<dbReference type="CDD" id="cd00427">
    <property type="entry name" value="Ribosomal_L29_HIP"/>
    <property type="match status" value="1"/>
</dbReference>
<keyword evidence="8" id="KW-1185">Reference proteome</keyword>
<dbReference type="Gene3D" id="1.10.287.310">
    <property type="match status" value="1"/>
</dbReference>
<dbReference type="EMBL" id="CP031039">
    <property type="protein sequence ID" value="QDZ21609.1"/>
    <property type="molecule type" value="Genomic_DNA"/>
</dbReference>
<dbReference type="HAMAP" id="MF_00374">
    <property type="entry name" value="Ribosomal_uL29"/>
    <property type="match status" value="1"/>
</dbReference>
<dbReference type="GO" id="GO:0006412">
    <property type="term" value="P:translation"/>
    <property type="evidence" value="ECO:0007669"/>
    <property type="project" value="InterPro"/>
</dbReference>
<name>A0A5B8MMD3_9CHLO</name>
<evidence type="ECO:0000256" key="5">
    <source>
        <dbReference type="ARBA" id="ARBA00042960"/>
    </source>
</evidence>
<reference evidence="6" key="2">
    <citation type="submission" date="2021-01" db="EMBL/GenBank/DDBJ databases">
        <authorList>
            <person name="Corre E."/>
            <person name="Pelletier E."/>
            <person name="Niang G."/>
            <person name="Scheremetjew M."/>
            <person name="Finn R."/>
            <person name="Kale V."/>
            <person name="Holt S."/>
            <person name="Cochrane G."/>
            <person name="Meng A."/>
            <person name="Brown T."/>
            <person name="Cohen L."/>
        </authorList>
    </citation>
    <scope>NUCLEOTIDE SEQUENCE</scope>
    <source>
        <strain evidence="6">CCMP1205</strain>
    </source>
</reference>
<dbReference type="Proteomes" id="UP000316726">
    <property type="component" value="Chromosome 6"/>
</dbReference>
<reference evidence="7 8" key="1">
    <citation type="submission" date="2018-07" db="EMBL/GenBank/DDBJ databases">
        <title>The complete nuclear genome of the prasinophyte Chloropicon primus (CCMP1205).</title>
        <authorList>
            <person name="Pombert J.-F."/>
            <person name="Otis C."/>
            <person name="Turmel M."/>
            <person name="Lemieux C."/>
        </authorList>
    </citation>
    <scope>NUCLEOTIDE SEQUENCE [LARGE SCALE GENOMIC DNA]</scope>
    <source>
        <strain evidence="7 8">CCMP1205</strain>
    </source>
</reference>
<dbReference type="InterPro" id="IPR050063">
    <property type="entry name" value="Ribosomal_protein_uL29"/>
</dbReference>
<dbReference type="InterPro" id="IPR001854">
    <property type="entry name" value="Ribosomal_uL29"/>
</dbReference>
<dbReference type="NCBIfam" id="TIGR00012">
    <property type="entry name" value="L29"/>
    <property type="match status" value="1"/>
</dbReference>
<keyword evidence="3" id="KW-0687">Ribonucleoprotein</keyword>
<proteinExistence type="inferred from homology"/>
<gene>
    <name evidence="7" type="ORF">A3770_06p41270</name>
    <name evidence="6" type="ORF">CPRI1469_LOCUS6691</name>
</gene>
<dbReference type="OrthoDB" id="528635at2759"/>
<dbReference type="GO" id="GO:0022625">
    <property type="term" value="C:cytosolic large ribosomal subunit"/>
    <property type="evidence" value="ECO:0007669"/>
    <property type="project" value="TreeGrafter"/>
</dbReference>